<dbReference type="GO" id="GO:0048731">
    <property type="term" value="P:system development"/>
    <property type="evidence" value="ECO:0007669"/>
    <property type="project" value="UniProtKB-ARBA"/>
</dbReference>
<dbReference type="InterPro" id="IPR032867">
    <property type="entry name" value="DYW_dom"/>
</dbReference>
<dbReference type="GO" id="GO:0003723">
    <property type="term" value="F:RNA binding"/>
    <property type="evidence" value="ECO:0007669"/>
    <property type="project" value="InterPro"/>
</dbReference>
<dbReference type="SUPFAM" id="SSF48452">
    <property type="entry name" value="TPR-like"/>
    <property type="match status" value="1"/>
</dbReference>
<dbReference type="PANTHER" id="PTHR47926">
    <property type="entry name" value="PENTATRICOPEPTIDE REPEAT-CONTAINING PROTEIN"/>
    <property type="match status" value="1"/>
</dbReference>
<dbReference type="FunFam" id="1.25.40.10:FF:000125">
    <property type="entry name" value="Pentatricopeptide repeat-containing protein"/>
    <property type="match status" value="2"/>
</dbReference>
<evidence type="ECO:0000313" key="4">
    <source>
        <dbReference type="EMBL" id="KAF6175508.1"/>
    </source>
</evidence>
<keyword evidence="1" id="KW-0677">Repeat</keyword>
<dbReference type="PROSITE" id="PS51375">
    <property type="entry name" value="PPR"/>
    <property type="match status" value="6"/>
</dbReference>
<dbReference type="GO" id="GO:0008270">
    <property type="term" value="F:zinc ion binding"/>
    <property type="evidence" value="ECO:0007669"/>
    <property type="project" value="InterPro"/>
</dbReference>
<feature type="repeat" description="PPR" evidence="2">
    <location>
        <begin position="93"/>
        <end position="127"/>
    </location>
</feature>
<organism evidence="4 5">
    <name type="scientific">Kingdonia uniflora</name>
    <dbReference type="NCBI Taxonomy" id="39325"/>
    <lineage>
        <taxon>Eukaryota</taxon>
        <taxon>Viridiplantae</taxon>
        <taxon>Streptophyta</taxon>
        <taxon>Embryophyta</taxon>
        <taxon>Tracheophyta</taxon>
        <taxon>Spermatophyta</taxon>
        <taxon>Magnoliopsida</taxon>
        <taxon>Ranunculales</taxon>
        <taxon>Circaeasteraceae</taxon>
        <taxon>Kingdonia</taxon>
    </lineage>
</organism>
<dbReference type="NCBIfam" id="TIGR00756">
    <property type="entry name" value="PPR"/>
    <property type="match status" value="9"/>
</dbReference>
<dbReference type="PANTHER" id="PTHR47926:SF373">
    <property type="entry name" value="TETRATRICOPEPTIDE-LIKE HELICAL DOMAIN SUPERFAMILY, DYW DOMAIN-CONTAINING PROTEIN"/>
    <property type="match status" value="1"/>
</dbReference>
<dbReference type="OrthoDB" id="1028258at2759"/>
<dbReference type="Pfam" id="PF13041">
    <property type="entry name" value="PPR_2"/>
    <property type="match status" value="1"/>
</dbReference>
<dbReference type="Gene3D" id="1.25.40.10">
    <property type="entry name" value="Tetratricopeptide repeat domain"/>
    <property type="match status" value="5"/>
</dbReference>
<evidence type="ECO:0000313" key="5">
    <source>
        <dbReference type="Proteomes" id="UP000541444"/>
    </source>
</evidence>
<evidence type="ECO:0000256" key="2">
    <source>
        <dbReference type="PROSITE-ProRule" id="PRU00708"/>
    </source>
</evidence>
<dbReference type="Pfam" id="PF14432">
    <property type="entry name" value="DYW_deaminase"/>
    <property type="match status" value="1"/>
</dbReference>
<protein>
    <recommendedName>
        <fullName evidence="3">DYW domain-containing protein</fullName>
    </recommendedName>
</protein>
<comment type="caution">
    <text evidence="4">The sequence shown here is derived from an EMBL/GenBank/DDBJ whole genome shotgun (WGS) entry which is preliminary data.</text>
</comment>
<keyword evidence="5" id="KW-1185">Reference proteome</keyword>
<accession>A0A7J7P8K7</accession>
<feature type="repeat" description="PPR" evidence="2">
    <location>
        <begin position="1"/>
        <end position="30"/>
    </location>
</feature>
<dbReference type="InterPro" id="IPR002885">
    <property type="entry name" value="PPR_rpt"/>
</dbReference>
<dbReference type="InterPro" id="IPR046960">
    <property type="entry name" value="PPR_At4g14850-like_plant"/>
</dbReference>
<dbReference type="GO" id="GO:0009451">
    <property type="term" value="P:RNA modification"/>
    <property type="evidence" value="ECO:0007669"/>
    <property type="project" value="InterPro"/>
</dbReference>
<dbReference type="Pfam" id="PF01535">
    <property type="entry name" value="PPR"/>
    <property type="match status" value="9"/>
</dbReference>
<feature type="domain" description="DYW" evidence="3">
    <location>
        <begin position="534"/>
        <end position="626"/>
    </location>
</feature>
<sequence>MASWNGMISGYVKNNMVTEARVFFNMMPERNVVSWTSMVRGYVQEGDILEAESLFQEMPEKNIVSWTVMLGGLIQDDRVDEARTLFDSMPEKDVVVRTNMIAGYCQEGRMLEAREIFDEMPHRNVVSWTTMISGYTRNLQVEVARKLFEVMPEKNVASWTAMLTGYTQCGRIEEASELFKVMPEKSLVACNAMILGFGQNGKVEEAREVFDRMSSKDDGTWSAMVKGYARNGFELEALDLFSKMGKGGVKANYSSLISVLTVCSSLAILDQGGKIHAVAVKSEFVSDVFVASALITMYVKCGDLVKAKLVFDRFALKDVVMWNSMISGYAQYGLGKESLDVFEEMCSTGMGPDAITFIGVLSACSYTGRVEDGMKIFYSMRLKYSVEPTAEHYACIVDLLGRAGHLHEAMDMIVHMPIEADAVVWGALLGSCKTHMNMELAEIAAKKLLQLEPENAGPYILLSNIYAKNERWEDVSKLRKFMRVKNVSKSPGCSWIEVEKKVHMFTGGDGLSHPEQKSILGMLDRLGVLLREAGYCPDGTFVFHDVDEEQKVYNLGYHSEKLAVAYGLLKVPEGIPIRVMKNLRVCGDCHTAIKLLSKITRREIILRDANRFHHFKDGACSCKEYW</sequence>
<dbReference type="FunFam" id="1.25.40.10:FF:001506">
    <property type="entry name" value="Os03g0317100 protein"/>
    <property type="match status" value="1"/>
</dbReference>
<dbReference type="Pfam" id="PF20431">
    <property type="entry name" value="E_motif"/>
    <property type="match status" value="1"/>
</dbReference>
<feature type="repeat" description="PPR" evidence="2">
    <location>
        <begin position="318"/>
        <end position="352"/>
    </location>
</feature>
<feature type="repeat" description="PPR" evidence="2">
    <location>
        <begin position="217"/>
        <end position="251"/>
    </location>
</feature>
<reference evidence="4 5" key="1">
    <citation type="journal article" date="2020" name="IScience">
        <title>Genome Sequencing of the Endangered Kingdonia uniflora (Circaeasteraceae, Ranunculales) Reveals Potential Mechanisms of Evolutionary Specialization.</title>
        <authorList>
            <person name="Sun Y."/>
            <person name="Deng T."/>
            <person name="Zhang A."/>
            <person name="Moore M.J."/>
            <person name="Landis J.B."/>
            <person name="Lin N."/>
            <person name="Zhang H."/>
            <person name="Zhang X."/>
            <person name="Huang J."/>
            <person name="Zhang X."/>
            <person name="Sun H."/>
            <person name="Wang H."/>
        </authorList>
    </citation>
    <scope>NUCLEOTIDE SEQUENCE [LARGE SCALE GENOMIC DNA]</scope>
    <source>
        <strain evidence="4">TB1705</strain>
        <tissue evidence="4">Leaf</tissue>
    </source>
</reference>
<gene>
    <name evidence="4" type="ORF">GIB67_021998</name>
</gene>
<dbReference type="Proteomes" id="UP000541444">
    <property type="component" value="Unassembled WGS sequence"/>
</dbReference>
<dbReference type="FunFam" id="1.25.40.10:FF:000366">
    <property type="entry name" value="Pentatricopeptide (PPR) repeat-containing protein"/>
    <property type="match status" value="1"/>
</dbReference>
<dbReference type="EMBL" id="JACGCM010000182">
    <property type="protein sequence ID" value="KAF6175508.1"/>
    <property type="molecule type" value="Genomic_DNA"/>
</dbReference>
<feature type="repeat" description="PPR" evidence="2">
    <location>
        <begin position="155"/>
        <end position="189"/>
    </location>
</feature>
<name>A0A7J7P8K7_9MAGN</name>
<evidence type="ECO:0000256" key="1">
    <source>
        <dbReference type="ARBA" id="ARBA00022737"/>
    </source>
</evidence>
<dbReference type="AlphaFoldDB" id="A0A7J7P8K7"/>
<dbReference type="InterPro" id="IPR046848">
    <property type="entry name" value="E_motif"/>
</dbReference>
<feature type="repeat" description="PPR" evidence="2">
    <location>
        <begin position="31"/>
        <end position="65"/>
    </location>
</feature>
<dbReference type="InterPro" id="IPR011990">
    <property type="entry name" value="TPR-like_helical_dom_sf"/>
</dbReference>
<proteinExistence type="predicted"/>
<evidence type="ECO:0000259" key="3">
    <source>
        <dbReference type="Pfam" id="PF14432"/>
    </source>
</evidence>